<gene>
    <name evidence="3" type="ORF">MNB_SUP05-10-1135</name>
</gene>
<evidence type="ECO:0000259" key="2">
    <source>
        <dbReference type="Pfam" id="PF01266"/>
    </source>
</evidence>
<evidence type="ECO:0000256" key="1">
    <source>
        <dbReference type="ARBA" id="ARBA00023002"/>
    </source>
</evidence>
<dbReference type="PANTHER" id="PTHR13847:SF289">
    <property type="entry name" value="GLYCINE OXIDASE"/>
    <property type="match status" value="1"/>
</dbReference>
<proteinExistence type="predicted"/>
<dbReference type="GO" id="GO:0043799">
    <property type="term" value="F:glycine oxidase activity"/>
    <property type="evidence" value="ECO:0007669"/>
    <property type="project" value="UniProtKB-EC"/>
</dbReference>
<dbReference type="Gene3D" id="3.50.50.60">
    <property type="entry name" value="FAD/NAD(P)-binding domain"/>
    <property type="match status" value="1"/>
</dbReference>
<dbReference type="Gene3D" id="3.30.9.10">
    <property type="entry name" value="D-Amino Acid Oxidase, subunit A, domain 2"/>
    <property type="match status" value="1"/>
</dbReference>
<reference evidence="3" key="1">
    <citation type="submission" date="2016-10" db="EMBL/GenBank/DDBJ databases">
        <authorList>
            <person name="de Groot N.N."/>
        </authorList>
    </citation>
    <scope>NUCLEOTIDE SEQUENCE</scope>
</reference>
<dbReference type="PANTHER" id="PTHR13847">
    <property type="entry name" value="SARCOSINE DEHYDROGENASE-RELATED"/>
    <property type="match status" value="1"/>
</dbReference>
<accession>A0A1W1DCF4</accession>
<dbReference type="Pfam" id="PF01266">
    <property type="entry name" value="DAO"/>
    <property type="match status" value="1"/>
</dbReference>
<protein>
    <submittedName>
        <fullName evidence="3">Glycine oxidase ThiO</fullName>
        <ecNumber evidence="3">1.4.3.19</ecNumber>
    </submittedName>
</protein>
<name>A0A1W1DCF4_9ZZZZ</name>
<dbReference type="EC" id="1.4.3.19" evidence="3"/>
<sequence>MSDCIVIGGGIIGMMSARMLTIAGARVTLLDQRECGKESSWAGGGIISPLYPWHYDDLTNDLSFESQAVYEALCDDLHRSSGVDPQYQKSGLLMMDKFDTAEAKTWMERYQINYQNHTDGALFSYVASVRNPRLLQALKADIIQKGVKIVEYTQVESLITKEDKVLGVHTSKGDFLSDKVVACAGAWSEQLLALKDEIFPMKGQMIVLKAQVDEIPHIILDQGRYIIPRADGKILIGSTMEDVGFNRDVDLPTQQSLHEFAWQHVPVLKDAEIEHHWSGFRPASRSGKVIIAKDEKYQNLFINTGHFRNGLNMAPASANKITQLVNE</sequence>
<dbReference type="AlphaFoldDB" id="A0A1W1DCF4"/>
<feature type="domain" description="FAD dependent oxidoreductase" evidence="2">
    <location>
        <begin position="3"/>
        <end position="324"/>
    </location>
</feature>
<dbReference type="InterPro" id="IPR036188">
    <property type="entry name" value="FAD/NAD-bd_sf"/>
</dbReference>
<dbReference type="EMBL" id="FPHQ01000304">
    <property type="protein sequence ID" value="SFV78142.1"/>
    <property type="molecule type" value="Genomic_DNA"/>
</dbReference>
<dbReference type="GO" id="GO:0005737">
    <property type="term" value="C:cytoplasm"/>
    <property type="evidence" value="ECO:0007669"/>
    <property type="project" value="TreeGrafter"/>
</dbReference>
<dbReference type="InterPro" id="IPR006076">
    <property type="entry name" value="FAD-dep_OxRdtase"/>
</dbReference>
<keyword evidence="1 3" id="KW-0560">Oxidoreductase</keyword>
<organism evidence="3">
    <name type="scientific">hydrothermal vent metagenome</name>
    <dbReference type="NCBI Taxonomy" id="652676"/>
    <lineage>
        <taxon>unclassified sequences</taxon>
        <taxon>metagenomes</taxon>
        <taxon>ecological metagenomes</taxon>
    </lineage>
</organism>
<dbReference type="SUPFAM" id="SSF51905">
    <property type="entry name" value="FAD/NAD(P)-binding domain"/>
    <property type="match status" value="1"/>
</dbReference>
<evidence type="ECO:0000313" key="3">
    <source>
        <dbReference type="EMBL" id="SFV78142.1"/>
    </source>
</evidence>